<comment type="caution">
    <text evidence="7">The sequence shown here is derived from an EMBL/GenBank/DDBJ whole genome shotgun (WGS) entry which is preliminary data.</text>
</comment>
<evidence type="ECO:0000313" key="7">
    <source>
        <dbReference type="EMBL" id="KAK2159113.1"/>
    </source>
</evidence>
<protein>
    <submittedName>
        <fullName evidence="7">Uncharacterized protein</fullName>
    </submittedName>
</protein>
<reference evidence="7" key="1">
    <citation type="journal article" date="2023" name="Mol. Biol. Evol.">
        <title>Third-Generation Sequencing Reveals the Adaptive Role of the Epigenome in Three Deep-Sea Polychaetes.</title>
        <authorList>
            <person name="Perez M."/>
            <person name="Aroh O."/>
            <person name="Sun Y."/>
            <person name="Lan Y."/>
            <person name="Juniper S.K."/>
            <person name="Young C.R."/>
            <person name="Angers B."/>
            <person name="Qian P.Y."/>
        </authorList>
    </citation>
    <scope>NUCLEOTIDE SEQUENCE</scope>
    <source>
        <strain evidence="7">P08H-3</strain>
    </source>
</reference>
<dbReference type="InterPro" id="IPR051998">
    <property type="entry name" value="Meteorin-like"/>
</dbReference>
<keyword evidence="4" id="KW-0732">Signal</keyword>
<evidence type="ECO:0000256" key="3">
    <source>
        <dbReference type="ARBA" id="ARBA00022525"/>
    </source>
</evidence>
<evidence type="ECO:0000256" key="4">
    <source>
        <dbReference type="ARBA" id="ARBA00022729"/>
    </source>
</evidence>
<evidence type="ECO:0000256" key="1">
    <source>
        <dbReference type="ARBA" id="ARBA00004613"/>
    </source>
</evidence>
<keyword evidence="6" id="KW-1133">Transmembrane helix</keyword>
<accession>A0AAD9N8A6</accession>
<comment type="subcellular location">
    <subcellularLocation>
        <location evidence="1">Secreted</location>
    </subcellularLocation>
</comment>
<evidence type="ECO:0000256" key="2">
    <source>
        <dbReference type="ARBA" id="ARBA00005669"/>
    </source>
</evidence>
<dbReference type="PANTHER" id="PTHR28593">
    <property type="entry name" value="METEORIN-LIKE PROTEIN"/>
    <property type="match status" value="1"/>
</dbReference>
<dbReference type="GO" id="GO:0005615">
    <property type="term" value="C:extracellular space"/>
    <property type="evidence" value="ECO:0007669"/>
    <property type="project" value="TreeGrafter"/>
</dbReference>
<dbReference type="PANTHER" id="PTHR28593:SF3">
    <property type="entry name" value="METEORIN-LIKE PROTEIN"/>
    <property type="match status" value="1"/>
</dbReference>
<keyword evidence="6" id="KW-0472">Membrane</keyword>
<keyword evidence="5" id="KW-1015">Disulfide bond</keyword>
<feature type="transmembrane region" description="Helical" evidence="6">
    <location>
        <begin position="20"/>
        <end position="37"/>
    </location>
</feature>
<evidence type="ECO:0000256" key="6">
    <source>
        <dbReference type="SAM" id="Phobius"/>
    </source>
</evidence>
<keyword evidence="6" id="KW-0812">Transmembrane</keyword>
<keyword evidence="8" id="KW-1185">Reference proteome</keyword>
<organism evidence="7 8">
    <name type="scientific">Paralvinella palmiformis</name>
    <dbReference type="NCBI Taxonomy" id="53620"/>
    <lineage>
        <taxon>Eukaryota</taxon>
        <taxon>Metazoa</taxon>
        <taxon>Spiralia</taxon>
        <taxon>Lophotrochozoa</taxon>
        <taxon>Annelida</taxon>
        <taxon>Polychaeta</taxon>
        <taxon>Sedentaria</taxon>
        <taxon>Canalipalpata</taxon>
        <taxon>Terebellida</taxon>
        <taxon>Terebelliformia</taxon>
        <taxon>Alvinellidae</taxon>
        <taxon>Paralvinella</taxon>
    </lineage>
</organism>
<sequence>MARTVTSSYLDLLNKFSIKFTLRILALFMISTIPVLGSVQDFCDTTVWGQHLSAITGDEYLLIATTKSSQHFYTDLIWISVSENRTRDAVPELLSMAMNREDVGVQDVTGRCSEGRISWHSPSGAIRITLEPNRRPNPNNNSTLFEACILASVHAATVKLFLDDSRTTLKPLTVLSPSSPLMEDELCFVSLRGEPVVLYIESDIQVESAGIGWTIVDYENRLVPEPGQRQRDDCRPCTEKEVLAAVCSSDLVFAGTINDVIHNPERGESVLHLKVTRMIRQKRSIFPDLEGQHPSPDDRRRHPGLKVDTGSLILHSIRNDAMTSPSSARIASDQARGVLHAPYRCAIKRGQGEFMFLGQFRFARAYLHCAPRMDQFVDLWRQAKGRNKILCSLE</sequence>
<proteinExistence type="inferred from homology"/>
<evidence type="ECO:0000256" key="5">
    <source>
        <dbReference type="ARBA" id="ARBA00023157"/>
    </source>
</evidence>
<evidence type="ECO:0000313" key="8">
    <source>
        <dbReference type="Proteomes" id="UP001208570"/>
    </source>
</evidence>
<comment type="similarity">
    <text evidence="2">Belongs to the meteorin family.</text>
</comment>
<gene>
    <name evidence="7" type="ORF">LSH36_158g03037</name>
</gene>
<keyword evidence="3" id="KW-0964">Secreted</keyword>
<dbReference type="GO" id="GO:0005179">
    <property type="term" value="F:hormone activity"/>
    <property type="evidence" value="ECO:0007669"/>
    <property type="project" value="TreeGrafter"/>
</dbReference>
<dbReference type="EMBL" id="JAODUP010000158">
    <property type="protein sequence ID" value="KAK2159113.1"/>
    <property type="molecule type" value="Genomic_DNA"/>
</dbReference>
<dbReference type="AlphaFoldDB" id="A0AAD9N8A6"/>
<name>A0AAD9N8A6_9ANNE</name>
<dbReference type="Proteomes" id="UP001208570">
    <property type="component" value="Unassembled WGS sequence"/>
</dbReference>